<dbReference type="Pfam" id="PF12796">
    <property type="entry name" value="Ank_2"/>
    <property type="match status" value="1"/>
</dbReference>
<dbReference type="InterPro" id="IPR036770">
    <property type="entry name" value="Ankyrin_rpt-contain_sf"/>
</dbReference>
<reference evidence="2 3" key="1">
    <citation type="submission" date="2020-10" db="EMBL/GenBank/DDBJ databases">
        <title>Connecting structure to function with the recovery of over 1000 high-quality activated sludge metagenome-assembled genomes encoding full-length rRNA genes using long-read sequencing.</title>
        <authorList>
            <person name="Singleton C.M."/>
            <person name="Petriglieri F."/>
            <person name="Kristensen J.M."/>
            <person name="Kirkegaard R.H."/>
            <person name="Michaelsen T.Y."/>
            <person name="Andersen M.H."/>
            <person name="Karst S.M."/>
            <person name="Dueholm M.S."/>
            <person name="Nielsen P.H."/>
            <person name="Albertsen M."/>
        </authorList>
    </citation>
    <scope>NUCLEOTIDE SEQUENCE [LARGE SCALE GENOMIC DNA]</scope>
    <source>
        <strain evidence="2">OdNE_18-Q3-R46-58_MAXAC.008</strain>
    </source>
</reference>
<dbReference type="Gene3D" id="1.25.40.20">
    <property type="entry name" value="Ankyrin repeat-containing domain"/>
    <property type="match status" value="1"/>
</dbReference>
<dbReference type="InterPro" id="IPR002110">
    <property type="entry name" value="Ankyrin_rpt"/>
</dbReference>
<dbReference type="PANTHER" id="PTHR46224">
    <property type="entry name" value="ANKYRIN REPEAT FAMILY PROTEIN"/>
    <property type="match status" value="1"/>
</dbReference>
<accession>A0A936F005</accession>
<dbReference type="InterPro" id="IPR051616">
    <property type="entry name" value="Cul2-RING_E3_ligase_SR"/>
</dbReference>
<protein>
    <recommendedName>
        <fullName evidence="4">Ankyrin repeat domain-containing protein</fullName>
    </recommendedName>
</protein>
<gene>
    <name evidence="2" type="ORF">IPN91_01465</name>
</gene>
<comment type="caution">
    <text evidence="2">The sequence shown here is derived from an EMBL/GenBank/DDBJ whole genome shotgun (WGS) entry which is preliminary data.</text>
</comment>
<sequence length="269" mass="30097">MLIGAIALSLLFVLGCSPRPLFWNTLYKGDHEDYYSSRFLVAAADGDLDYIRKHLREHPNPDDDRGDWGSTALALASSRSHHSIIEILLEHGANPDEAVPHGTPVSISIFSGDKIAFDLLLKHSKPNYQRSDGLSYLHMACSYLNPKDDAVNHFVSALLRTGLDPNHPYPDGNLPLIHLIGNQRELAIITVLQHRADPNRSNAKGISPKSEASRMVEVAEKTLARSEQRLREFDSGEKSIWSRADLVNYISWDQEKLARSKRILALVCQ</sequence>
<dbReference type="PROSITE" id="PS50297">
    <property type="entry name" value="ANK_REP_REGION"/>
    <property type="match status" value="1"/>
</dbReference>
<dbReference type="SMART" id="SM00248">
    <property type="entry name" value="ANK"/>
    <property type="match status" value="4"/>
</dbReference>
<dbReference type="AlphaFoldDB" id="A0A936F005"/>
<dbReference type="EMBL" id="JADKCH010000001">
    <property type="protein sequence ID" value="MBK8571313.1"/>
    <property type="molecule type" value="Genomic_DNA"/>
</dbReference>
<evidence type="ECO:0000313" key="3">
    <source>
        <dbReference type="Proteomes" id="UP000709959"/>
    </source>
</evidence>
<organism evidence="2 3">
    <name type="scientific">Candidatus Geothrix odensensis</name>
    <dbReference type="NCBI Taxonomy" id="2954440"/>
    <lineage>
        <taxon>Bacteria</taxon>
        <taxon>Pseudomonadati</taxon>
        <taxon>Acidobacteriota</taxon>
        <taxon>Holophagae</taxon>
        <taxon>Holophagales</taxon>
        <taxon>Holophagaceae</taxon>
        <taxon>Geothrix</taxon>
    </lineage>
</organism>
<dbReference type="PROSITE" id="PS50088">
    <property type="entry name" value="ANK_REPEAT"/>
    <property type="match status" value="1"/>
</dbReference>
<feature type="repeat" description="ANK" evidence="1">
    <location>
        <begin position="68"/>
        <end position="96"/>
    </location>
</feature>
<dbReference type="SUPFAM" id="SSF48403">
    <property type="entry name" value="Ankyrin repeat"/>
    <property type="match status" value="1"/>
</dbReference>
<name>A0A936F005_9BACT</name>
<keyword evidence="1" id="KW-0040">ANK repeat</keyword>
<evidence type="ECO:0000256" key="1">
    <source>
        <dbReference type="PROSITE-ProRule" id="PRU00023"/>
    </source>
</evidence>
<evidence type="ECO:0000313" key="2">
    <source>
        <dbReference type="EMBL" id="MBK8571313.1"/>
    </source>
</evidence>
<dbReference type="Proteomes" id="UP000709959">
    <property type="component" value="Unassembled WGS sequence"/>
</dbReference>
<dbReference type="PANTHER" id="PTHR46224:SF6">
    <property type="entry name" value="ANKYRIN REPEAT FAMILY PROTEIN"/>
    <property type="match status" value="1"/>
</dbReference>
<proteinExistence type="predicted"/>
<evidence type="ECO:0008006" key="4">
    <source>
        <dbReference type="Google" id="ProtNLM"/>
    </source>
</evidence>